<evidence type="ECO:0000313" key="1">
    <source>
        <dbReference type="EMBL" id="KAL3397286.1"/>
    </source>
</evidence>
<organism evidence="1 2">
    <name type="scientific">Trichogramma kaykai</name>
    <dbReference type="NCBI Taxonomy" id="54128"/>
    <lineage>
        <taxon>Eukaryota</taxon>
        <taxon>Metazoa</taxon>
        <taxon>Ecdysozoa</taxon>
        <taxon>Arthropoda</taxon>
        <taxon>Hexapoda</taxon>
        <taxon>Insecta</taxon>
        <taxon>Pterygota</taxon>
        <taxon>Neoptera</taxon>
        <taxon>Endopterygota</taxon>
        <taxon>Hymenoptera</taxon>
        <taxon>Apocrita</taxon>
        <taxon>Proctotrupomorpha</taxon>
        <taxon>Chalcidoidea</taxon>
        <taxon>Trichogrammatidae</taxon>
        <taxon>Trichogramma</taxon>
    </lineage>
</organism>
<proteinExistence type="predicted"/>
<reference evidence="1 2" key="1">
    <citation type="journal article" date="2024" name="bioRxiv">
        <title>A reference genome for Trichogramma kaykai: A tiny desert-dwelling parasitoid wasp with competing sex-ratio distorters.</title>
        <authorList>
            <person name="Culotta J."/>
            <person name="Lindsey A.R."/>
        </authorList>
    </citation>
    <scope>NUCLEOTIDE SEQUENCE [LARGE SCALE GENOMIC DNA]</scope>
    <source>
        <strain evidence="1 2">KSX58</strain>
    </source>
</reference>
<dbReference type="EMBL" id="JBJJXI010000066">
    <property type="protein sequence ID" value="KAL3397286.1"/>
    <property type="molecule type" value="Genomic_DNA"/>
</dbReference>
<dbReference type="Proteomes" id="UP001627154">
    <property type="component" value="Unassembled WGS sequence"/>
</dbReference>
<dbReference type="AlphaFoldDB" id="A0ABD2WXN4"/>
<evidence type="ECO:0000313" key="2">
    <source>
        <dbReference type="Proteomes" id="UP001627154"/>
    </source>
</evidence>
<name>A0ABD2WXN4_9HYME</name>
<accession>A0ABD2WXN4</accession>
<sequence length="80" mass="9311">MFNYFRRKEKGNRNHKFDANARPGAITAQSIYKNNYEARHLARRKENFGKEENSHAFVRASATPGILYSLRDLLRVARGN</sequence>
<protein>
    <submittedName>
        <fullName evidence="1">Uncharacterized protein</fullName>
    </submittedName>
</protein>
<keyword evidence="2" id="KW-1185">Reference proteome</keyword>
<gene>
    <name evidence="1" type="ORF">TKK_008855</name>
</gene>
<comment type="caution">
    <text evidence="1">The sequence shown here is derived from an EMBL/GenBank/DDBJ whole genome shotgun (WGS) entry which is preliminary data.</text>
</comment>